<keyword evidence="2" id="KW-1185">Reference proteome</keyword>
<proteinExistence type="predicted"/>
<organism evidence="1 2">
    <name type="scientific">Vagococcus zengguangii</name>
    <dbReference type="NCBI Taxonomy" id="2571750"/>
    <lineage>
        <taxon>Bacteria</taxon>
        <taxon>Bacillati</taxon>
        <taxon>Bacillota</taxon>
        <taxon>Bacilli</taxon>
        <taxon>Lactobacillales</taxon>
        <taxon>Enterococcaceae</taxon>
        <taxon>Vagococcus</taxon>
    </lineage>
</organism>
<gene>
    <name evidence="1" type="ORF">FA707_05770</name>
</gene>
<accession>A0A4D7CXB1</accession>
<reference evidence="1 2" key="1">
    <citation type="submission" date="2019-04" db="EMBL/GenBank/DDBJ databases">
        <title>Vagococcus sp. nov., isolated from faeces of yaks (Bos grunniens).</title>
        <authorList>
            <person name="Ge Y."/>
        </authorList>
    </citation>
    <scope>NUCLEOTIDE SEQUENCE [LARGE SCALE GENOMIC DNA]</scope>
    <source>
        <strain evidence="1 2">MN-17</strain>
    </source>
</reference>
<evidence type="ECO:0000313" key="2">
    <source>
        <dbReference type="Proteomes" id="UP000298615"/>
    </source>
</evidence>
<dbReference type="RefSeq" id="WP_136953337.1">
    <property type="nucleotide sequence ID" value="NZ_CP039712.1"/>
</dbReference>
<dbReference type="EMBL" id="CP039712">
    <property type="protein sequence ID" value="QCI86506.1"/>
    <property type="molecule type" value="Genomic_DNA"/>
</dbReference>
<sequence>MDNTILIGAIIMGVGLIIQAVTARWSWKLGGYYKSSNKPLSFFGWCLIIVGVIIVVLKAKANGQLD</sequence>
<dbReference type="Proteomes" id="UP000298615">
    <property type="component" value="Chromosome"/>
</dbReference>
<dbReference type="AlphaFoldDB" id="A0A4D7CXB1"/>
<evidence type="ECO:0000313" key="1">
    <source>
        <dbReference type="EMBL" id="QCI86506.1"/>
    </source>
</evidence>
<dbReference type="KEGG" id="vao:FA707_05770"/>
<protein>
    <submittedName>
        <fullName evidence="1">Uncharacterized protein</fullName>
    </submittedName>
</protein>
<name>A0A4D7CXB1_9ENTE</name>